<dbReference type="SUPFAM" id="SSF56112">
    <property type="entry name" value="Protein kinase-like (PK-like)"/>
    <property type="match status" value="1"/>
</dbReference>
<dbReference type="OrthoDB" id="4062651at2759"/>
<dbReference type="InterPro" id="IPR001245">
    <property type="entry name" value="Ser-Thr/Tyr_kinase_cat_dom"/>
</dbReference>
<dbReference type="FunFam" id="1.10.510.10:FF:000343">
    <property type="entry name" value="Cysteine-rich receptor-like protein kinase 28"/>
    <property type="match status" value="1"/>
</dbReference>
<feature type="compositionally biased region" description="Pro residues" evidence="16">
    <location>
        <begin position="252"/>
        <end position="264"/>
    </location>
</feature>
<dbReference type="GO" id="GO:0005886">
    <property type="term" value="C:plasma membrane"/>
    <property type="evidence" value="ECO:0007669"/>
    <property type="project" value="TreeGrafter"/>
</dbReference>
<keyword evidence="13" id="KW-0675">Receptor</keyword>
<dbReference type="Gene3D" id="1.10.510.10">
    <property type="entry name" value="Transferase(Phosphotransferase) domain 1"/>
    <property type="match status" value="1"/>
</dbReference>
<dbReference type="PROSITE" id="PS51473">
    <property type="entry name" value="GNK2"/>
    <property type="match status" value="2"/>
</dbReference>
<evidence type="ECO:0000256" key="10">
    <source>
        <dbReference type="ARBA" id="ARBA00022840"/>
    </source>
</evidence>
<dbReference type="GO" id="GO:0009737">
    <property type="term" value="P:response to abscisic acid"/>
    <property type="evidence" value="ECO:0007669"/>
    <property type="project" value="UniProtKB-ARBA"/>
</dbReference>
<dbReference type="Pfam" id="PF07714">
    <property type="entry name" value="PK_Tyr_Ser-Thr"/>
    <property type="match status" value="1"/>
</dbReference>
<feature type="region of interest" description="Disordered" evidence="16">
    <location>
        <begin position="249"/>
        <end position="271"/>
    </location>
</feature>
<dbReference type="InterPro" id="IPR017441">
    <property type="entry name" value="Protein_kinase_ATP_BS"/>
</dbReference>
<organism evidence="21 22">
    <name type="scientific">Momordica charantia</name>
    <name type="common">Bitter gourd</name>
    <name type="synonym">Balsam pear</name>
    <dbReference type="NCBI Taxonomy" id="3673"/>
    <lineage>
        <taxon>Eukaryota</taxon>
        <taxon>Viridiplantae</taxon>
        <taxon>Streptophyta</taxon>
        <taxon>Embryophyta</taxon>
        <taxon>Tracheophyta</taxon>
        <taxon>Spermatophyta</taxon>
        <taxon>Magnoliopsida</taxon>
        <taxon>eudicotyledons</taxon>
        <taxon>Gunneridae</taxon>
        <taxon>Pentapetalae</taxon>
        <taxon>rosids</taxon>
        <taxon>fabids</taxon>
        <taxon>Cucurbitales</taxon>
        <taxon>Cucurbitaceae</taxon>
        <taxon>Momordiceae</taxon>
        <taxon>Momordica</taxon>
    </lineage>
</organism>
<evidence type="ECO:0000256" key="2">
    <source>
        <dbReference type="ARBA" id="ARBA00022527"/>
    </source>
</evidence>
<keyword evidence="12 17" id="KW-0472">Membrane</keyword>
<evidence type="ECO:0000256" key="8">
    <source>
        <dbReference type="ARBA" id="ARBA00022741"/>
    </source>
</evidence>
<feature type="compositionally biased region" description="Polar residues" evidence="16">
    <location>
        <begin position="641"/>
        <end position="656"/>
    </location>
</feature>
<dbReference type="CDD" id="cd23509">
    <property type="entry name" value="Gnk2-like"/>
    <property type="match status" value="2"/>
</dbReference>
<name>A0A6J1CKQ9_MOMCH</name>
<keyword evidence="14" id="KW-0325">Glycoprotein</keyword>
<evidence type="ECO:0000256" key="11">
    <source>
        <dbReference type="ARBA" id="ARBA00022989"/>
    </source>
</evidence>
<keyword evidence="10 15" id="KW-0067">ATP-binding</keyword>
<dbReference type="PROSITE" id="PS50011">
    <property type="entry name" value="PROTEIN_KINASE_DOM"/>
    <property type="match status" value="1"/>
</dbReference>
<evidence type="ECO:0000256" key="9">
    <source>
        <dbReference type="ARBA" id="ARBA00022777"/>
    </source>
</evidence>
<keyword evidence="3" id="KW-0597">Phosphoprotein</keyword>
<feature type="signal peptide" evidence="18">
    <location>
        <begin position="1"/>
        <end position="21"/>
    </location>
</feature>
<feature type="transmembrane region" description="Helical" evidence="17">
    <location>
        <begin position="277"/>
        <end position="298"/>
    </location>
</feature>
<reference evidence="22" key="1">
    <citation type="submission" date="2025-08" db="UniProtKB">
        <authorList>
            <consortium name="RefSeq"/>
        </authorList>
    </citation>
    <scope>IDENTIFICATION</scope>
    <source>
        <strain evidence="22">OHB3-1</strain>
    </source>
</reference>
<dbReference type="InterPro" id="IPR038408">
    <property type="entry name" value="GNK2_sf"/>
</dbReference>
<dbReference type="FunFam" id="3.30.200.20:FF:000142">
    <property type="entry name" value="Cysteine-rich receptor-like protein kinase 10"/>
    <property type="match status" value="1"/>
</dbReference>
<dbReference type="InterPro" id="IPR011009">
    <property type="entry name" value="Kinase-like_dom_sf"/>
</dbReference>
<proteinExistence type="predicted"/>
<keyword evidence="6 18" id="KW-0732">Signal</keyword>
<evidence type="ECO:0000256" key="14">
    <source>
        <dbReference type="ARBA" id="ARBA00023180"/>
    </source>
</evidence>
<dbReference type="GO" id="GO:0004674">
    <property type="term" value="F:protein serine/threonine kinase activity"/>
    <property type="evidence" value="ECO:0007669"/>
    <property type="project" value="UniProtKB-KW"/>
</dbReference>
<dbReference type="Gene3D" id="3.30.200.20">
    <property type="entry name" value="Phosphorylase Kinase, domain 1"/>
    <property type="match status" value="1"/>
</dbReference>
<evidence type="ECO:0000256" key="17">
    <source>
        <dbReference type="SAM" id="Phobius"/>
    </source>
</evidence>
<evidence type="ECO:0000259" key="19">
    <source>
        <dbReference type="PROSITE" id="PS50011"/>
    </source>
</evidence>
<keyword evidence="7" id="KW-0677">Repeat</keyword>
<feature type="domain" description="Gnk2-homologous" evidence="20">
    <location>
        <begin position="27"/>
        <end position="131"/>
    </location>
</feature>
<evidence type="ECO:0000256" key="7">
    <source>
        <dbReference type="ARBA" id="ARBA00022737"/>
    </source>
</evidence>
<feature type="chain" id="PRO_5026927268" evidence="18">
    <location>
        <begin position="22"/>
        <end position="663"/>
    </location>
</feature>
<keyword evidence="21" id="KW-1185">Reference proteome</keyword>
<evidence type="ECO:0000313" key="21">
    <source>
        <dbReference type="Proteomes" id="UP000504603"/>
    </source>
</evidence>
<feature type="domain" description="Gnk2-homologous" evidence="20">
    <location>
        <begin position="137"/>
        <end position="240"/>
    </location>
</feature>
<keyword evidence="11 17" id="KW-1133">Transmembrane helix</keyword>
<dbReference type="PANTHER" id="PTHR27002:SF181">
    <property type="entry name" value="RECEPTOR-LIKE SERINE_THREONINE-PROTEIN KINASE"/>
    <property type="match status" value="1"/>
</dbReference>
<dbReference type="GO" id="GO:0005524">
    <property type="term" value="F:ATP binding"/>
    <property type="evidence" value="ECO:0007669"/>
    <property type="project" value="UniProtKB-UniRule"/>
</dbReference>
<keyword evidence="5 17" id="KW-0812">Transmembrane</keyword>
<dbReference type="InterPro" id="IPR008271">
    <property type="entry name" value="Ser/Thr_kinase_AS"/>
</dbReference>
<dbReference type="PROSITE" id="PS00107">
    <property type="entry name" value="PROTEIN_KINASE_ATP"/>
    <property type="match status" value="1"/>
</dbReference>
<dbReference type="CDD" id="cd14066">
    <property type="entry name" value="STKc_IRAK"/>
    <property type="match status" value="1"/>
</dbReference>
<feature type="region of interest" description="Disordered" evidence="16">
    <location>
        <begin position="641"/>
        <end position="663"/>
    </location>
</feature>
<comment type="subcellular location">
    <subcellularLocation>
        <location evidence="1">Membrane</location>
        <topology evidence="1">Single-pass membrane protein</topology>
    </subcellularLocation>
</comment>
<accession>A0A6J1CKQ9</accession>
<keyword evidence="2" id="KW-0723">Serine/threonine-protein kinase</keyword>
<dbReference type="AlphaFoldDB" id="A0A6J1CKQ9"/>
<evidence type="ECO:0000259" key="20">
    <source>
        <dbReference type="PROSITE" id="PS51473"/>
    </source>
</evidence>
<keyword evidence="4" id="KW-0808">Transferase</keyword>
<evidence type="ECO:0000256" key="12">
    <source>
        <dbReference type="ARBA" id="ARBA00023136"/>
    </source>
</evidence>
<dbReference type="Pfam" id="PF01657">
    <property type="entry name" value="Stress-antifung"/>
    <property type="match status" value="2"/>
</dbReference>
<dbReference type="PROSITE" id="PS00108">
    <property type="entry name" value="PROTEIN_KINASE_ST"/>
    <property type="match status" value="1"/>
</dbReference>
<dbReference type="GeneID" id="111012337"/>
<evidence type="ECO:0000256" key="13">
    <source>
        <dbReference type="ARBA" id="ARBA00023170"/>
    </source>
</evidence>
<evidence type="ECO:0000256" key="4">
    <source>
        <dbReference type="ARBA" id="ARBA00022679"/>
    </source>
</evidence>
<dbReference type="Gene3D" id="3.30.430.20">
    <property type="entry name" value="Gnk2 domain, C-X8-C-X2-C motif"/>
    <property type="match status" value="2"/>
</dbReference>
<keyword evidence="9" id="KW-0418">Kinase</keyword>
<evidence type="ECO:0000256" key="18">
    <source>
        <dbReference type="SAM" id="SignalP"/>
    </source>
</evidence>
<dbReference type="RefSeq" id="XP_022142139.1">
    <property type="nucleotide sequence ID" value="XM_022286447.1"/>
</dbReference>
<dbReference type="InterPro" id="IPR000719">
    <property type="entry name" value="Prot_kinase_dom"/>
</dbReference>
<feature type="domain" description="Protein kinase" evidence="19">
    <location>
        <begin position="344"/>
        <end position="618"/>
    </location>
</feature>
<dbReference type="Proteomes" id="UP000504603">
    <property type="component" value="Unplaced"/>
</dbReference>
<protein>
    <submittedName>
        <fullName evidence="22">Receptor-like protein kinase At4g00960</fullName>
    </submittedName>
</protein>
<dbReference type="KEGG" id="mcha:111012337"/>
<keyword evidence="8 15" id="KW-0547">Nucleotide-binding</keyword>
<evidence type="ECO:0000256" key="3">
    <source>
        <dbReference type="ARBA" id="ARBA00022553"/>
    </source>
</evidence>
<evidence type="ECO:0000256" key="16">
    <source>
        <dbReference type="SAM" id="MobiDB-lite"/>
    </source>
</evidence>
<sequence>METWKMLLFLLTIFLVQMVCPTISQLDFAKSLCSDAGNYTANSTYRKNLQTLLSSLSSDPRLVTSGFYNLSAGEEPDKVNAVALCRGDLSGEICKTCVDDSTRQILQVCPNQKAAIVWYNQCMLRFSDAEIFGVMNNLDSQSIFNGRKAADPNRFLAAVTDLMDKLREAAASGNSTLKFATGEIPASNETVYALVQCTPDLSSADCDTCLRQRAALISEASIGVRIFTASCVLRYENYIFFTPPDNATLSPSPLPTPPPPPPPTTGSNGKGNKTTTIVIIVASIISAVILIIGIYFILRMKNRKHKSSPGEVESAAFHEETDEISSMETIQFDFDTIKVATNEFSDENKVGEGGFGVVYKGSLSNGQNIAVKRLSRDSGQGGVEFKNEVLVMAKLQHRNLVRLLGFCLEGNERLLIYEFLPNSSLDHFIFDVVKRALLDWERRYKIISGIARGLLYLHEDSRIRIIHRDLKASNILLDGEMNSKISDFGMARLFELDETRGQTNRIVGTYGYMAPEYAYHGQFSIKSDVFSFGVLILEIISGQKNNSFCIDENAEDLLSFAWKNWREGTPENVIDAILSSGRTTEMIRCIHIGLLCVQENPADRPTMASIILMFNSFSLTLSVPSRPAFFLHSNNISSSADHSQTAPLQASQNGASITDLYPR</sequence>
<dbReference type="PANTHER" id="PTHR27002">
    <property type="entry name" value="RECEPTOR-LIKE SERINE/THREONINE-PROTEIN KINASE SD1-8"/>
    <property type="match status" value="1"/>
</dbReference>
<evidence type="ECO:0000256" key="15">
    <source>
        <dbReference type="PROSITE-ProRule" id="PRU10141"/>
    </source>
</evidence>
<dbReference type="FunFam" id="3.30.430.20:FF:000003">
    <property type="entry name" value="Cysteine-rich RLK (RECEPTOR-like protein kinase) 10"/>
    <property type="match status" value="1"/>
</dbReference>
<gene>
    <name evidence="22" type="primary">LOC111012337</name>
</gene>
<dbReference type="InterPro" id="IPR002902">
    <property type="entry name" value="GNK2"/>
</dbReference>
<dbReference type="SMART" id="SM00220">
    <property type="entry name" value="S_TKc"/>
    <property type="match status" value="1"/>
</dbReference>
<feature type="binding site" evidence="15">
    <location>
        <position position="372"/>
    </location>
    <ligand>
        <name>ATP</name>
        <dbReference type="ChEBI" id="CHEBI:30616"/>
    </ligand>
</feature>
<evidence type="ECO:0000256" key="5">
    <source>
        <dbReference type="ARBA" id="ARBA00022692"/>
    </source>
</evidence>
<evidence type="ECO:0000313" key="22">
    <source>
        <dbReference type="RefSeq" id="XP_022142139.1"/>
    </source>
</evidence>
<evidence type="ECO:0000256" key="1">
    <source>
        <dbReference type="ARBA" id="ARBA00004167"/>
    </source>
</evidence>
<evidence type="ECO:0000256" key="6">
    <source>
        <dbReference type="ARBA" id="ARBA00022729"/>
    </source>
</evidence>